<organism evidence="1 2">
    <name type="scientific">Fibrobacter succinogenes</name>
    <name type="common">Bacteroides succinogenes</name>
    <dbReference type="NCBI Taxonomy" id="833"/>
    <lineage>
        <taxon>Bacteria</taxon>
        <taxon>Pseudomonadati</taxon>
        <taxon>Fibrobacterota</taxon>
        <taxon>Fibrobacteria</taxon>
        <taxon>Fibrobacterales</taxon>
        <taxon>Fibrobacteraceae</taxon>
        <taxon>Fibrobacter</taxon>
    </lineage>
</organism>
<dbReference type="AlphaFoldDB" id="A0A380S5X6"/>
<dbReference type="SUPFAM" id="SSF81301">
    <property type="entry name" value="Nucleotidyltransferase"/>
    <property type="match status" value="1"/>
</dbReference>
<dbReference type="RefSeq" id="WP_088660293.1">
    <property type="nucleotide sequence ID" value="NZ_UHJL01000002.1"/>
</dbReference>
<accession>A0A380S5X6</accession>
<protein>
    <submittedName>
        <fullName evidence="1">Uncharacterized protein</fullName>
    </submittedName>
</protein>
<evidence type="ECO:0000313" key="2">
    <source>
        <dbReference type="Proteomes" id="UP000255423"/>
    </source>
</evidence>
<dbReference type="InterPro" id="IPR043519">
    <property type="entry name" value="NT_sf"/>
</dbReference>
<dbReference type="Gene3D" id="3.30.460.10">
    <property type="entry name" value="Beta Polymerase, domain 2"/>
    <property type="match status" value="1"/>
</dbReference>
<dbReference type="Proteomes" id="UP000255423">
    <property type="component" value="Unassembled WGS sequence"/>
</dbReference>
<evidence type="ECO:0000313" key="1">
    <source>
        <dbReference type="EMBL" id="SUQ24632.1"/>
    </source>
</evidence>
<proteinExistence type="predicted"/>
<reference evidence="1 2" key="1">
    <citation type="submission" date="2017-08" db="EMBL/GenBank/DDBJ databases">
        <authorList>
            <person name="de Groot N.N."/>
        </authorList>
    </citation>
    <scope>NUCLEOTIDE SEQUENCE [LARGE SCALE GENOMIC DNA]</scope>
    <source>
        <strain evidence="1 2">HM2</strain>
    </source>
</reference>
<dbReference type="EMBL" id="UHJL01000002">
    <property type="protein sequence ID" value="SUQ24632.1"/>
    <property type="molecule type" value="Genomic_DNA"/>
</dbReference>
<gene>
    <name evidence="1" type="ORF">SAMN05661053_2040</name>
</gene>
<sequence length="106" mass="11988">MTLCLETDQLETVQRILGLHFEGFEVWAYGTRVTGVDLTPDTDLELVVISDSPISLDDMTSVEKAFVESGLPFRVDIVDWSKLPESLQKQIKKEHFVIQEAADSFQ</sequence>
<name>A0A380S5X6_FIBSU</name>